<evidence type="ECO:0000256" key="1">
    <source>
        <dbReference type="ARBA" id="ARBA00004141"/>
    </source>
</evidence>
<dbReference type="GO" id="GO:0022857">
    <property type="term" value="F:transmembrane transporter activity"/>
    <property type="evidence" value="ECO:0007669"/>
    <property type="project" value="TreeGrafter"/>
</dbReference>
<dbReference type="AlphaFoldDB" id="A0A8H7TNP4"/>
<evidence type="ECO:0000313" key="7">
    <source>
        <dbReference type="EMBL" id="KAF9751196.1"/>
    </source>
</evidence>
<comment type="subcellular location">
    <subcellularLocation>
        <location evidence="1">Membrane</location>
        <topology evidence="1">Multi-pass membrane protein</topology>
    </subcellularLocation>
</comment>
<dbReference type="PANTHER" id="PTHR43791:SF15">
    <property type="entry name" value="TRANSPORTER SEO1-RELATED"/>
    <property type="match status" value="1"/>
</dbReference>
<keyword evidence="5 6" id="KW-0472">Membrane</keyword>
<keyword evidence="4 6" id="KW-1133">Transmembrane helix</keyword>
<comment type="caution">
    <text evidence="7">The sequence shown here is derived from an EMBL/GenBank/DDBJ whole genome shotgun (WGS) entry which is preliminary data.</text>
</comment>
<evidence type="ECO:0000256" key="6">
    <source>
        <dbReference type="SAM" id="Phobius"/>
    </source>
</evidence>
<protein>
    <recommendedName>
        <fullName evidence="9">Major facilitator superfamily (MFS) profile domain-containing protein</fullName>
    </recommendedName>
</protein>
<organism evidence="7 8">
    <name type="scientific">Bionectria ochroleuca</name>
    <name type="common">Gliocladium roseum</name>
    <dbReference type="NCBI Taxonomy" id="29856"/>
    <lineage>
        <taxon>Eukaryota</taxon>
        <taxon>Fungi</taxon>
        <taxon>Dikarya</taxon>
        <taxon>Ascomycota</taxon>
        <taxon>Pezizomycotina</taxon>
        <taxon>Sordariomycetes</taxon>
        <taxon>Hypocreomycetidae</taxon>
        <taxon>Hypocreales</taxon>
        <taxon>Bionectriaceae</taxon>
        <taxon>Clonostachys</taxon>
    </lineage>
</organism>
<evidence type="ECO:0000256" key="5">
    <source>
        <dbReference type="ARBA" id="ARBA00023136"/>
    </source>
</evidence>
<dbReference type="Proteomes" id="UP000616885">
    <property type="component" value="Unassembled WGS sequence"/>
</dbReference>
<reference evidence="7" key="1">
    <citation type="submission" date="2020-10" db="EMBL/GenBank/DDBJ databases">
        <title>High-Quality Genome Resource of Clonostachys rosea strain S41 by Oxford Nanopore Long-Read Sequencing.</title>
        <authorList>
            <person name="Wang H."/>
        </authorList>
    </citation>
    <scope>NUCLEOTIDE SEQUENCE</scope>
    <source>
        <strain evidence="7">S41</strain>
    </source>
</reference>
<accession>A0A8H7TNP4</accession>
<evidence type="ECO:0000256" key="3">
    <source>
        <dbReference type="ARBA" id="ARBA00022692"/>
    </source>
</evidence>
<name>A0A8H7TNP4_BIOOC</name>
<dbReference type="PANTHER" id="PTHR43791">
    <property type="entry name" value="PERMEASE-RELATED"/>
    <property type="match status" value="1"/>
</dbReference>
<evidence type="ECO:0008006" key="9">
    <source>
        <dbReference type="Google" id="ProtNLM"/>
    </source>
</evidence>
<sequence>MSTVPKKTWYKIQWYSDDDTPEERKFILKLDTLLVPYLLVAYWIKHIDQANPSNAYVGGMKEELGFYGNELVTFNTLFSLGVVVGQIPFVFLFTYLPMYWIIPGFFEASFFPAVHYVLGHEINRRGGLFYPGYGLGSMTSSLVASAASAKLERVHGMAGWRWLYIICFAITIPVGILGYFLIPGTLAKPNRIFLNEEELDVARKRLERDGHKVGANLKFHHIKHTVKTSRFCTVVLIDILWKSAGAYKTQGAYLL</sequence>
<evidence type="ECO:0000256" key="4">
    <source>
        <dbReference type="ARBA" id="ARBA00022989"/>
    </source>
</evidence>
<evidence type="ECO:0000313" key="8">
    <source>
        <dbReference type="Proteomes" id="UP000616885"/>
    </source>
</evidence>
<dbReference type="SUPFAM" id="SSF103473">
    <property type="entry name" value="MFS general substrate transporter"/>
    <property type="match status" value="1"/>
</dbReference>
<evidence type="ECO:0000256" key="2">
    <source>
        <dbReference type="ARBA" id="ARBA00022448"/>
    </source>
</evidence>
<proteinExistence type="predicted"/>
<keyword evidence="3 6" id="KW-0812">Transmembrane</keyword>
<feature type="transmembrane region" description="Helical" evidence="6">
    <location>
        <begin position="130"/>
        <end position="149"/>
    </location>
</feature>
<gene>
    <name evidence="7" type="ORF">IM811_015416</name>
</gene>
<feature type="transmembrane region" description="Helical" evidence="6">
    <location>
        <begin position="161"/>
        <end position="182"/>
    </location>
</feature>
<keyword evidence="2" id="KW-0813">Transport</keyword>
<feature type="transmembrane region" description="Helical" evidence="6">
    <location>
        <begin position="71"/>
        <end position="93"/>
    </location>
</feature>
<dbReference type="Gene3D" id="1.20.1250.20">
    <property type="entry name" value="MFS general substrate transporter like domains"/>
    <property type="match status" value="1"/>
</dbReference>
<feature type="transmembrane region" description="Helical" evidence="6">
    <location>
        <begin position="99"/>
        <end position="118"/>
    </location>
</feature>
<dbReference type="InterPro" id="IPR036259">
    <property type="entry name" value="MFS_trans_sf"/>
</dbReference>
<dbReference type="GO" id="GO:0016020">
    <property type="term" value="C:membrane"/>
    <property type="evidence" value="ECO:0007669"/>
    <property type="project" value="UniProtKB-SubCell"/>
</dbReference>
<dbReference type="EMBL" id="JADCTT010000006">
    <property type="protein sequence ID" value="KAF9751196.1"/>
    <property type="molecule type" value="Genomic_DNA"/>
</dbReference>